<feature type="transmembrane region" description="Helical" evidence="7">
    <location>
        <begin position="73"/>
        <end position="93"/>
    </location>
</feature>
<keyword evidence="6 7" id="KW-0472">Membrane</keyword>
<organism evidence="8 9">
    <name type="scientific">Metabacillus lacus</name>
    <dbReference type="NCBI Taxonomy" id="1983721"/>
    <lineage>
        <taxon>Bacteria</taxon>
        <taxon>Bacillati</taxon>
        <taxon>Bacillota</taxon>
        <taxon>Bacilli</taxon>
        <taxon>Bacillales</taxon>
        <taxon>Bacillaceae</taxon>
        <taxon>Metabacillus</taxon>
    </lineage>
</organism>
<dbReference type="RefSeq" id="WP_154309229.1">
    <property type="nucleotide sequence ID" value="NZ_WKKI01000045.1"/>
</dbReference>
<evidence type="ECO:0000256" key="4">
    <source>
        <dbReference type="ARBA" id="ARBA00022692"/>
    </source>
</evidence>
<evidence type="ECO:0000256" key="6">
    <source>
        <dbReference type="ARBA" id="ARBA00023136"/>
    </source>
</evidence>
<accession>A0A7X2J277</accession>
<reference evidence="8 9" key="1">
    <citation type="submission" date="2019-11" db="EMBL/GenBank/DDBJ databases">
        <title>Bacillus lacus genome.</title>
        <authorList>
            <person name="Allen C.J."/>
            <person name="Newman J.D."/>
        </authorList>
    </citation>
    <scope>NUCLEOTIDE SEQUENCE [LARGE SCALE GENOMIC DNA]</scope>
    <source>
        <strain evidence="8 9">KCTC 33946</strain>
    </source>
</reference>
<comment type="caution">
    <text evidence="8">The sequence shown here is derived from an EMBL/GenBank/DDBJ whole genome shotgun (WGS) entry which is preliminary data.</text>
</comment>
<comment type="subcellular location">
    <subcellularLocation>
        <location evidence="1">Membrane</location>
        <topology evidence="1">Multi-pass membrane protein</topology>
    </subcellularLocation>
</comment>
<evidence type="ECO:0000313" key="9">
    <source>
        <dbReference type="Proteomes" id="UP000448867"/>
    </source>
</evidence>
<comment type="similarity">
    <text evidence="2">Belongs to the nucleobase:cation symporter-2 (NCS2) (TC 2.A.40) family. Azg-like subfamily.</text>
</comment>
<proteinExistence type="inferred from homology"/>
<dbReference type="Pfam" id="PF00860">
    <property type="entry name" value="Xan_ur_permease"/>
    <property type="match status" value="1"/>
</dbReference>
<feature type="transmembrane region" description="Helical" evidence="7">
    <location>
        <begin position="99"/>
        <end position="118"/>
    </location>
</feature>
<sequence>MNKWFQLNESSTTVRQELIAGVVSFFTVVYIVIVNASILADAGIPLEAGIIATVLTTVAGCLLMGLLGNTPIILVPGMGVNALFTYTIVQSLGLSWQEALGVVFISGVLFAVIAYSKLTEVISSAIPNALKEAITVGIGLFLTFIGLQKGGIVSASETTFVKVGNFGDPAVIVTLLTLIVTVALFARNVPGNFLISILFGTAAAFALGVVDIEADTGEAFSAADYFNVFGALSFQAIWEIPFWIAVFSLTMVIVFENIGLVNGHVNMIQKPERYKRSLQANSLSAISSGVFGTSPTVSTVETAAGISAGGRTGLTAITTGGLFLLSLLFLPYIKYIPDNAIAPILILIGGLMITNIQNINLNDFTESFPAFLIIAFIPLTYSIVDGMAFGFVAYPLLKILLKRQNEVEWPLYIIALLFLINFFFHTV</sequence>
<evidence type="ECO:0000256" key="7">
    <source>
        <dbReference type="SAM" id="Phobius"/>
    </source>
</evidence>
<dbReference type="InterPro" id="IPR045018">
    <property type="entry name" value="Azg-like"/>
</dbReference>
<feature type="transmembrane region" description="Helical" evidence="7">
    <location>
        <begin position="18"/>
        <end position="40"/>
    </location>
</feature>
<evidence type="ECO:0000256" key="3">
    <source>
        <dbReference type="ARBA" id="ARBA00022448"/>
    </source>
</evidence>
<feature type="transmembrane region" description="Helical" evidence="7">
    <location>
        <begin position="46"/>
        <end position="66"/>
    </location>
</feature>
<feature type="transmembrane region" description="Helical" evidence="7">
    <location>
        <begin position="409"/>
        <end position="426"/>
    </location>
</feature>
<evidence type="ECO:0000256" key="5">
    <source>
        <dbReference type="ARBA" id="ARBA00022989"/>
    </source>
</evidence>
<evidence type="ECO:0000256" key="2">
    <source>
        <dbReference type="ARBA" id="ARBA00005697"/>
    </source>
</evidence>
<dbReference type="PANTHER" id="PTHR43337:SF2">
    <property type="entry name" value="XANTHINE_URACIL PERMEASE"/>
    <property type="match status" value="1"/>
</dbReference>
<feature type="transmembrane region" description="Helical" evidence="7">
    <location>
        <begin position="240"/>
        <end position="261"/>
    </location>
</feature>
<keyword evidence="5 7" id="KW-1133">Transmembrane helix</keyword>
<feature type="transmembrane region" description="Helical" evidence="7">
    <location>
        <begin position="130"/>
        <end position="147"/>
    </location>
</feature>
<feature type="transmembrane region" description="Helical" evidence="7">
    <location>
        <begin position="312"/>
        <end position="333"/>
    </location>
</feature>
<evidence type="ECO:0000256" key="1">
    <source>
        <dbReference type="ARBA" id="ARBA00004141"/>
    </source>
</evidence>
<dbReference type="EMBL" id="WKKI01000045">
    <property type="protein sequence ID" value="MRX73767.1"/>
    <property type="molecule type" value="Genomic_DNA"/>
</dbReference>
<gene>
    <name evidence="8" type="ORF">GJU40_16620</name>
</gene>
<feature type="transmembrane region" description="Helical" evidence="7">
    <location>
        <begin position="340"/>
        <end position="359"/>
    </location>
</feature>
<evidence type="ECO:0000313" key="8">
    <source>
        <dbReference type="EMBL" id="MRX73767.1"/>
    </source>
</evidence>
<keyword evidence="3" id="KW-0813">Transport</keyword>
<name>A0A7X2J277_9BACI</name>
<dbReference type="InterPro" id="IPR006043">
    <property type="entry name" value="NCS2"/>
</dbReference>
<feature type="transmembrane region" description="Helical" evidence="7">
    <location>
        <begin position="371"/>
        <end position="397"/>
    </location>
</feature>
<keyword evidence="4 7" id="KW-0812">Transmembrane</keyword>
<dbReference type="GO" id="GO:0005345">
    <property type="term" value="F:purine nucleobase transmembrane transporter activity"/>
    <property type="evidence" value="ECO:0007669"/>
    <property type="project" value="TreeGrafter"/>
</dbReference>
<protein>
    <submittedName>
        <fullName evidence="8">NCS2 family permease</fullName>
    </submittedName>
</protein>
<dbReference type="AlphaFoldDB" id="A0A7X2J277"/>
<dbReference type="PANTHER" id="PTHR43337">
    <property type="entry name" value="XANTHINE/URACIL PERMEASE C887.17-RELATED"/>
    <property type="match status" value="1"/>
</dbReference>
<dbReference type="Proteomes" id="UP000448867">
    <property type="component" value="Unassembled WGS sequence"/>
</dbReference>
<feature type="transmembrane region" description="Helical" evidence="7">
    <location>
        <begin position="282"/>
        <end position="300"/>
    </location>
</feature>
<feature type="transmembrane region" description="Helical" evidence="7">
    <location>
        <begin position="167"/>
        <end position="186"/>
    </location>
</feature>
<dbReference type="GO" id="GO:0005886">
    <property type="term" value="C:plasma membrane"/>
    <property type="evidence" value="ECO:0007669"/>
    <property type="project" value="TreeGrafter"/>
</dbReference>
<dbReference type="OrthoDB" id="9808458at2"/>
<feature type="transmembrane region" description="Helical" evidence="7">
    <location>
        <begin position="193"/>
        <end position="210"/>
    </location>
</feature>
<keyword evidence="9" id="KW-1185">Reference proteome</keyword>